<dbReference type="Gene3D" id="1.10.760.10">
    <property type="entry name" value="Cytochrome c-like domain"/>
    <property type="match status" value="1"/>
</dbReference>
<evidence type="ECO:0000256" key="5">
    <source>
        <dbReference type="ARBA" id="ARBA00023004"/>
    </source>
</evidence>
<evidence type="ECO:0000259" key="8">
    <source>
        <dbReference type="PROSITE" id="PS51007"/>
    </source>
</evidence>
<dbReference type="RefSeq" id="WP_028499576.1">
    <property type="nucleotide sequence ID" value="NZ_CALFSO010000053.1"/>
</dbReference>
<evidence type="ECO:0000256" key="2">
    <source>
        <dbReference type="ARBA" id="ARBA00022617"/>
    </source>
</evidence>
<proteinExistence type="predicted"/>
<evidence type="ECO:0000313" key="9">
    <source>
        <dbReference type="EMBL" id="AVY94187.1"/>
    </source>
</evidence>
<dbReference type="KEGG" id="maer:DAI18_09135"/>
<dbReference type="EMBL" id="CP028519">
    <property type="protein sequence ID" value="AVY94187.1"/>
    <property type="molecule type" value="Genomic_DNA"/>
</dbReference>
<name>A0A2S0PA79_9NEIS</name>
<dbReference type="InterPro" id="IPR009056">
    <property type="entry name" value="Cyt_c-like_dom"/>
</dbReference>
<keyword evidence="7" id="KW-0732">Signal</keyword>
<dbReference type="AlphaFoldDB" id="A0A2S0PA79"/>
<keyword evidence="5 6" id="KW-0408">Iron</keyword>
<evidence type="ECO:0000256" key="4">
    <source>
        <dbReference type="ARBA" id="ARBA00022982"/>
    </source>
</evidence>
<evidence type="ECO:0000256" key="7">
    <source>
        <dbReference type="SAM" id="SignalP"/>
    </source>
</evidence>
<dbReference type="InterPro" id="IPR050597">
    <property type="entry name" value="Cytochrome_c_Oxidase_Subunit"/>
</dbReference>
<evidence type="ECO:0000256" key="3">
    <source>
        <dbReference type="ARBA" id="ARBA00022723"/>
    </source>
</evidence>
<keyword evidence="2 6" id="KW-0349">Heme</keyword>
<dbReference type="GO" id="GO:0009055">
    <property type="term" value="F:electron transfer activity"/>
    <property type="evidence" value="ECO:0007669"/>
    <property type="project" value="InterPro"/>
</dbReference>
<gene>
    <name evidence="9" type="ORF">DAI18_09135</name>
</gene>
<evidence type="ECO:0000256" key="1">
    <source>
        <dbReference type="ARBA" id="ARBA00022448"/>
    </source>
</evidence>
<dbReference type="InterPro" id="IPR036909">
    <property type="entry name" value="Cyt_c-like_dom_sf"/>
</dbReference>
<dbReference type="SUPFAM" id="SSF46626">
    <property type="entry name" value="Cytochrome c"/>
    <property type="match status" value="1"/>
</dbReference>
<keyword evidence="3 6" id="KW-0479">Metal-binding</keyword>
<dbReference type="PANTHER" id="PTHR33751">
    <property type="entry name" value="CBB3-TYPE CYTOCHROME C OXIDASE SUBUNIT FIXP"/>
    <property type="match status" value="1"/>
</dbReference>
<dbReference type="OrthoDB" id="9809720at2"/>
<feature type="signal peptide" evidence="7">
    <location>
        <begin position="1"/>
        <end position="25"/>
    </location>
</feature>
<dbReference type="GO" id="GO:0020037">
    <property type="term" value="F:heme binding"/>
    <property type="evidence" value="ECO:0007669"/>
    <property type="project" value="InterPro"/>
</dbReference>
<reference evidence="9 10" key="1">
    <citation type="submission" date="2018-04" db="EMBL/GenBank/DDBJ databases">
        <title>Denitrifier Microvirgula.</title>
        <authorList>
            <person name="Anderson E."/>
            <person name="Jang J."/>
            <person name="Ishii S."/>
        </authorList>
    </citation>
    <scope>NUCLEOTIDE SEQUENCE [LARGE SCALE GENOMIC DNA]</scope>
    <source>
        <strain evidence="9 10">BE2.4</strain>
    </source>
</reference>
<feature type="domain" description="Cytochrome c" evidence="8">
    <location>
        <begin position="22"/>
        <end position="102"/>
    </location>
</feature>
<evidence type="ECO:0000313" key="10">
    <source>
        <dbReference type="Proteomes" id="UP000244173"/>
    </source>
</evidence>
<keyword evidence="1" id="KW-0813">Transport</keyword>
<dbReference type="Proteomes" id="UP000244173">
    <property type="component" value="Chromosome"/>
</dbReference>
<organism evidence="9 10">
    <name type="scientific">Microvirgula aerodenitrificans</name>
    <dbReference type="NCBI Taxonomy" id="57480"/>
    <lineage>
        <taxon>Bacteria</taxon>
        <taxon>Pseudomonadati</taxon>
        <taxon>Pseudomonadota</taxon>
        <taxon>Betaproteobacteria</taxon>
        <taxon>Neisseriales</taxon>
        <taxon>Aquaspirillaceae</taxon>
        <taxon>Microvirgula</taxon>
    </lineage>
</organism>
<sequence>MTRCGEGAALLLAIAVLLASGTARAVGVEERARTQCAACHGADGRGVSDDFPALAGQHADYLARALADYQHGARRNAIMQAQVTGLTADEITALAEHFARLPGPLRVRR</sequence>
<dbReference type="Pfam" id="PF00034">
    <property type="entry name" value="Cytochrom_C"/>
    <property type="match status" value="1"/>
</dbReference>
<accession>A0A2S0PA79</accession>
<evidence type="ECO:0000256" key="6">
    <source>
        <dbReference type="PROSITE-ProRule" id="PRU00433"/>
    </source>
</evidence>
<keyword evidence="4" id="KW-0249">Electron transport</keyword>
<dbReference type="PROSITE" id="PS51007">
    <property type="entry name" value="CYTC"/>
    <property type="match status" value="1"/>
</dbReference>
<dbReference type="GO" id="GO:0046872">
    <property type="term" value="F:metal ion binding"/>
    <property type="evidence" value="ECO:0007669"/>
    <property type="project" value="UniProtKB-KW"/>
</dbReference>
<dbReference type="PANTHER" id="PTHR33751:SF9">
    <property type="entry name" value="CYTOCHROME C4"/>
    <property type="match status" value="1"/>
</dbReference>
<keyword evidence="10" id="KW-1185">Reference proteome</keyword>
<feature type="chain" id="PRO_5015651526" evidence="7">
    <location>
        <begin position="26"/>
        <end position="109"/>
    </location>
</feature>
<dbReference type="STRING" id="1122240.GCA_000620105_02570"/>
<protein>
    <submittedName>
        <fullName evidence="9">Cytochrome C</fullName>
    </submittedName>
</protein>